<proteinExistence type="predicted"/>
<protein>
    <submittedName>
        <fullName evidence="2">Golgi apparatus membrane protein TVP15</fullName>
    </submittedName>
</protein>
<keyword evidence="1" id="KW-0812">Transmembrane</keyword>
<evidence type="ECO:0000313" key="2">
    <source>
        <dbReference type="EMBL" id="EWM25099.1"/>
    </source>
</evidence>
<keyword evidence="1" id="KW-0472">Membrane</keyword>
<comment type="caution">
    <text evidence="2">The sequence shown here is derived from an EMBL/GenBank/DDBJ whole genome shotgun (WGS) entry which is preliminary data.</text>
</comment>
<dbReference type="AlphaFoldDB" id="W7TXL3"/>
<keyword evidence="1" id="KW-1133">Transmembrane helix</keyword>
<reference evidence="2 3" key="1">
    <citation type="journal article" date="2014" name="Mol. Plant">
        <title>Chromosome Scale Genome Assembly and Transcriptome Profiling of Nannochloropsis gaditana in Nitrogen Depletion.</title>
        <authorList>
            <person name="Corteggiani Carpinelli E."/>
            <person name="Telatin A."/>
            <person name="Vitulo N."/>
            <person name="Forcato C."/>
            <person name="D'Angelo M."/>
            <person name="Schiavon R."/>
            <person name="Vezzi A."/>
            <person name="Giacometti G.M."/>
            <person name="Morosinotto T."/>
            <person name="Valle G."/>
        </authorList>
    </citation>
    <scope>NUCLEOTIDE SEQUENCE [LARGE SCALE GENOMIC DNA]</scope>
    <source>
        <strain evidence="2 3">B-31</strain>
    </source>
</reference>
<dbReference type="PANTHER" id="PTHR38894">
    <property type="entry name" value="TRANSMEMBRANE PROTEIN"/>
    <property type="match status" value="1"/>
</dbReference>
<dbReference type="PANTHER" id="PTHR38894:SF1">
    <property type="entry name" value="TRANSMEMBRANE PROTEIN"/>
    <property type="match status" value="1"/>
</dbReference>
<gene>
    <name evidence="2" type="ORF">Naga_100016g69</name>
</gene>
<feature type="transmembrane region" description="Helical" evidence="1">
    <location>
        <begin position="66"/>
        <end position="85"/>
    </location>
</feature>
<dbReference type="OrthoDB" id="202910at2759"/>
<evidence type="ECO:0000313" key="3">
    <source>
        <dbReference type="Proteomes" id="UP000019335"/>
    </source>
</evidence>
<accession>W7TXL3</accession>
<dbReference type="EMBL" id="AZIL01001059">
    <property type="protein sequence ID" value="EWM25099.1"/>
    <property type="molecule type" value="Genomic_DNA"/>
</dbReference>
<evidence type="ECO:0000256" key="1">
    <source>
        <dbReference type="SAM" id="Phobius"/>
    </source>
</evidence>
<dbReference type="Proteomes" id="UP000019335">
    <property type="component" value="Chromosome 12"/>
</dbReference>
<sequence>MNGDGGKVNSDDAFLLTPSPLLMILHDRPSCAKYVVPLSRFVNMGLACLMAFSAVNGILKIAQLQLDTFFVALYMFIFAAILFFFELCQFKYVAFIDNVFRRNFGFMYGSRGKALYIIFKPQVLVQEHHCLFEFRPRQHRHPSIRNWHCTGRRWGPHAFRDFQVSYFIFRERAGTSLSRSIASSCRGDQGAGLGMYALRWMKRGSNANDGIELFASMRYNMKHYLKVWETDGRLQTKSKMGCGRHPTTNTRFSSNRDILPKIPLIAPFLEK</sequence>
<keyword evidence="3" id="KW-1185">Reference proteome</keyword>
<organism evidence="2 3">
    <name type="scientific">Nannochloropsis gaditana</name>
    <dbReference type="NCBI Taxonomy" id="72520"/>
    <lineage>
        <taxon>Eukaryota</taxon>
        <taxon>Sar</taxon>
        <taxon>Stramenopiles</taxon>
        <taxon>Ochrophyta</taxon>
        <taxon>Eustigmatophyceae</taxon>
        <taxon>Eustigmatales</taxon>
        <taxon>Monodopsidaceae</taxon>
        <taxon>Nannochloropsis</taxon>
    </lineage>
</organism>
<name>W7TXL3_9STRA</name>
<feature type="transmembrane region" description="Helical" evidence="1">
    <location>
        <begin position="41"/>
        <end position="59"/>
    </location>
</feature>